<dbReference type="Proteomes" id="UP001152562">
    <property type="component" value="Unassembled WGS sequence"/>
</dbReference>
<feature type="chain" id="PRO_5040299787" description="VM domain-containing protein" evidence="1">
    <location>
        <begin position="18"/>
        <end position="130"/>
    </location>
</feature>
<name>A0A9P0SH25_PIEBR</name>
<accession>A0A9P0SH25</accession>
<gene>
    <name evidence="2" type="ORF">PIBRA_LOCUS45</name>
</gene>
<sequence length="130" mass="13345">MFSKIVAFGAFLAAANASGHGHAAVSSQSIVHHGGYAAPLAHGHGAQLAYAAPVAYGAPAGPLAHGHGAQLAYAAPVAYAAPAAHYDGHDTYIQRGCTQLCPISSPRPCPSPWLPPLLNQYFSCPVMLYL</sequence>
<dbReference type="AlphaFoldDB" id="A0A9P0SH25"/>
<evidence type="ECO:0000313" key="2">
    <source>
        <dbReference type="EMBL" id="CAH3820646.1"/>
    </source>
</evidence>
<feature type="signal peptide" evidence="1">
    <location>
        <begin position="1"/>
        <end position="17"/>
    </location>
</feature>
<proteinExistence type="predicted"/>
<dbReference type="EMBL" id="CALOZG010000001">
    <property type="protein sequence ID" value="CAH3820646.1"/>
    <property type="molecule type" value="Genomic_DNA"/>
</dbReference>
<organism evidence="2 3">
    <name type="scientific">Pieris brassicae</name>
    <name type="common">White butterfly</name>
    <name type="synonym">Large white butterfly</name>
    <dbReference type="NCBI Taxonomy" id="7116"/>
    <lineage>
        <taxon>Eukaryota</taxon>
        <taxon>Metazoa</taxon>
        <taxon>Ecdysozoa</taxon>
        <taxon>Arthropoda</taxon>
        <taxon>Hexapoda</taxon>
        <taxon>Insecta</taxon>
        <taxon>Pterygota</taxon>
        <taxon>Neoptera</taxon>
        <taxon>Endopterygota</taxon>
        <taxon>Lepidoptera</taxon>
        <taxon>Glossata</taxon>
        <taxon>Ditrysia</taxon>
        <taxon>Papilionoidea</taxon>
        <taxon>Pieridae</taxon>
        <taxon>Pierinae</taxon>
        <taxon>Pieris</taxon>
    </lineage>
</organism>
<evidence type="ECO:0008006" key="4">
    <source>
        <dbReference type="Google" id="ProtNLM"/>
    </source>
</evidence>
<evidence type="ECO:0000256" key="1">
    <source>
        <dbReference type="SAM" id="SignalP"/>
    </source>
</evidence>
<keyword evidence="3" id="KW-1185">Reference proteome</keyword>
<keyword evidence="1" id="KW-0732">Signal</keyword>
<reference evidence="2" key="1">
    <citation type="submission" date="2022-05" db="EMBL/GenBank/DDBJ databases">
        <authorList>
            <person name="Okamura Y."/>
        </authorList>
    </citation>
    <scope>NUCLEOTIDE SEQUENCE</scope>
</reference>
<protein>
    <recommendedName>
        <fullName evidence="4">VM domain-containing protein</fullName>
    </recommendedName>
</protein>
<comment type="caution">
    <text evidence="2">The sequence shown here is derived from an EMBL/GenBank/DDBJ whole genome shotgun (WGS) entry which is preliminary data.</text>
</comment>
<evidence type="ECO:0000313" key="3">
    <source>
        <dbReference type="Proteomes" id="UP001152562"/>
    </source>
</evidence>